<name>A0A0G1W1E7_9BACT</name>
<accession>A0A0G1W1E7</accession>
<reference evidence="1 2" key="1">
    <citation type="journal article" date="2015" name="Nature">
        <title>rRNA introns, odd ribosomes, and small enigmatic genomes across a large radiation of phyla.</title>
        <authorList>
            <person name="Brown C.T."/>
            <person name="Hug L.A."/>
            <person name="Thomas B.C."/>
            <person name="Sharon I."/>
            <person name="Castelle C.J."/>
            <person name="Singh A."/>
            <person name="Wilkins M.J."/>
            <person name="Williams K.H."/>
            <person name="Banfield J.F."/>
        </authorList>
    </citation>
    <scope>NUCLEOTIDE SEQUENCE [LARGE SCALE GENOMIC DNA]</scope>
</reference>
<sequence length="54" mass="5907">MKSVFGVVHGDLYFHDVIGGKAINPFTRIGVVTNLDESCKRGVVVVYGCQSDMF</sequence>
<comment type="caution">
    <text evidence="1">The sequence shown here is derived from an EMBL/GenBank/DDBJ whole genome shotgun (WGS) entry which is preliminary data.</text>
</comment>
<protein>
    <submittedName>
        <fullName evidence="1">Uncharacterized protein</fullName>
    </submittedName>
</protein>
<proteinExistence type="predicted"/>
<dbReference type="AlphaFoldDB" id="A0A0G1W1E7"/>
<evidence type="ECO:0000313" key="2">
    <source>
        <dbReference type="Proteomes" id="UP000034588"/>
    </source>
</evidence>
<evidence type="ECO:0000313" key="1">
    <source>
        <dbReference type="EMBL" id="KKW12571.1"/>
    </source>
</evidence>
<organism evidence="1 2">
    <name type="scientific">Candidatus Gottesmanbacteria bacterium GW2011_GWB1_49_7</name>
    <dbReference type="NCBI Taxonomy" id="1618448"/>
    <lineage>
        <taxon>Bacteria</taxon>
        <taxon>Candidatus Gottesmaniibacteriota</taxon>
    </lineage>
</organism>
<gene>
    <name evidence="1" type="ORF">UY48_C0011G0018</name>
</gene>
<dbReference type="EMBL" id="LCQD01000011">
    <property type="protein sequence ID" value="KKW12571.1"/>
    <property type="molecule type" value="Genomic_DNA"/>
</dbReference>
<dbReference type="Proteomes" id="UP000034588">
    <property type="component" value="Unassembled WGS sequence"/>
</dbReference>